<feature type="compositionally biased region" description="Polar residues" evidence="12">
    <location>
        <begin position="485"/>
        <end position="495"/>
    </location>
</feature>
<dbReference type="PANTHER" id="PTHR11669">
    <property type="entry name" value="REPLICATION FACTOR C / DNA POLYMERASE III GAMMA-TAU SUBUNIT"/>
    <property type="match status" value="1"/>
</dbReference>
<dbReference type="GO" id="GO:0005524">
    <property type="term" value="F:ATP binding"/>
    <property type="evidence" value="ECO:0007669"/>
    <property type="project" value="UniProtKB-KW"/>
</dbReference>
<name>A0A484HGM5_9BACT</name>
<dbReference type="GO" id="GO:0006261">
    <property type="term" value="P:DNA-templated DNA replication"/>
    <property type="evidence" value="ECO:0007669"/>
    <property type="project" value="TreeGrafter"/>
</dbReference>
<feature type="compositionally biased region" description="Basic and acidic residues" evidence="12">
    <location>
        <begin position="415"/>
        <end position="427"/>
    </location>
</feature>
<dbReference type="InterPro" id="IPR045085">
    <property type="entry name" value="HLD_clamp_pol_III_gamma_tau"/>
</dbReference>
<feature type="domain" description="AAA+ ATPase" evidence="13">
    <location>
        <begin position="37"/>
        <end position="179"/>
    </location>
</feature>
<evidence type="ECO:0000256" key="11">
    <source>
        <dbReference type="RuleBase" id="RU364063"/>
    </source>
</evidence>
<evidence type="ECO:0000259" key="13">
    <source>
        <dbReference type="SMART" id="SM00382"/>
    </source>
</evidence>
<dbReference type="GO" id="GO:0003677">
    <property type="term" value="F:DNA binding"/>
    <property type="evidence" value="ECO:0007669"/>
    <property type="project" value="InterPro"/>
</dbReference>
<evidence type="ECO:0000256" key="12">
    <source>
        <dbReference type="SAM" id="MobiDB-lite"/>
    </source>
</evidence>
<dbReference type="NCBIfam" id="NF004046">
    <property type="entry name" value="PRK05563.1"/>
    <property type="match status" value="1"/>
</dbReference>
<dbReference type="GO" id="GO:0046872">
    <property type="term" value="F:metal ion binding"/>
    <property type="evidence" value="ECO:0007669"/>
    <property type="project" value="UniProtKB-KW"/>
</dbReference>
<evidence type="ECO:0000256" key="4">
    <source>
        <dbReference type="ARBA" id="ARBA00022705"/>
    </source>
</evidence>
<dbReference type="FunFam" id="3.40.50.300:FF:000014">
    <property type="entry name" value="DNA polymerase III subunit gamma/tau"/>
    <property type="match status" value="1"/>
</dbReference>
<dbReference type="InterPro" id="IPR012763">
    <property type="entry name" value="DNA_pol_III_sug/sutau_N"/>
</dbReference>
<gene>
    <name evidence="11 14" type="primary">dnaX</name>
    <name evidence="14" type="ORF">EPICR_190014</name>
</gene>
<keyword evidence="9 11" id="KW-0239">DNA-directed DNA polymerase</keyword>
<evidence type="ECO:0000256" key="10">
    <source>
        <dbReference type="ARBA" id="ARBA00049244"/>
    </source>
</evidence>
<evidence type="ECO:0000256" key="7">
    <source>
        <dbReference type="ARBA" id="ARBA00022833"/>
    </source>
</evidence>
<dbReference type="InterPro" id="IPR001270">
    <property type="entry name" value="ClpA/B"/>
</dbReference>
<evidence type="ECO:0000256" key="5">
    <source>
        <dbReference type="ARBA" id="ARBA00022723"/>
    </source>
</evidence>
<evidence type="ECO:0000256" key="3">
    <source>
        <dbReference type="ARBA" id="ARBA00022695"/>
    </source>
</evidence>
<dbReference type="EC" id="2.7.7.7" evidence="11"/>
<evidence type="ECO:0000313" key="14">
    <source>
        <dbReference type="EMBL" id="VEN73514.1"/>
    </source>
</evidence>
<dbReference type="AlphaFoldDB" id="A0A484HGM5"/>
<keyword evidence="6 11" id="KW-0547">Nucleotide-binding</keyword>
<feature type="region of interest" description="Disordered" evidence="12">
    <location>
        <begin position="361"/>
        <end position="384"/>
    </location>
</feature>
<dbReference type="Gene3D" id="3.40.50.300">
    <property type="entry name" value="P-loop containing nucleotide triphosphate hydrolases"/>
    <property type="match status" value="1"/>
</dbReference>
<comment type="function">
    <text evidence="11">DNA polymerase III is a complex, multichain enzyme responsible for most of the replicative synthesis in bacteria. This DNA polymerase also exhibits 3' to 5' exonuclease activity.</text>
</comment>
<dbReference type="Pfam" id="PF22608">
    <property type="entry name" value="DNAX_ATPase_lid"/>
    <property type="match status" value="1"/>
</dbReference>
<feature type="compositionally biased region" description="Basic and acidic residues" evidence="12">
    <location>
        <begin position="450"/>
        <end position="460"/>
    </location>
</feature>
<feature type="region of interest" description="Disordered" evidence="12">
    <location>
        <begin position="415"/>
        <end position="499"/>
    </location>
</feature>
<comment type="catalytic activity">
    <reaction evidence="10 11">
        <text>DNA(n) + a 2'-deoxyribonucleoside 5'-triphosphate = DNA(n+1) + diphosphate</text>
        <dbReference type="Rhea" id="RHEA:22508"/>
        <dbReference type="Rhea" id="RHEA-COMP:17339"/>
        <dbReference type="Rhea" id="RHEA-COMP:17340"/>
        <dbReference type="ChEBI" id="CHEBI:33019"/>
        <dbReference type="ChEBI" id="CHEBI:61560"/>
        <dbReference type="ChEBI" id="CHEBI:173112"/>
        <dbReference type="EC" id="2.7.7.7"/>
    </reaction>
</comment>
<dbReference type="EMBL" id="CAACVI010000011">
    <property type="protein sequence ID" value="VEN73514.1"/>
    <property type="molecule type" value="Genomic_DNA"/>
</dbReference>
<dbReference type="SMART" id="SM00382">
    <property type="entry name" value="AAA"/>
    <property type="match status" value="1"/>
</dbReference>
<dbReference type="PRINTS" id="PR00300">
    <property type="entry name" value="CLPPROTEASEA"/>
</dbReference>
<dbReference type="InterPro" id="IPR022754">
    <property type="entry name" value="DNA_pol_III_gamma-3"/>
</dbReference>
<keyword evidence="3 11" id="KW-0548">Nucleotidyltransferase</keyword>
<dbReference type="InterPro" id="IPR027417">
    <property type="entry name" value="P-loop_NTPase"/>
</dbReference>
<comment type="similarity">
    <text evidence="1 11">Belongs to the DnaX/STICHEL family.</text>
</comment>
<dbReference type="SUPFAM" id="SSF48019">
    <property type="entry name" value="post-AAA+ oligomerization domain-like"/>
    <property type="match status" value="1"/>
</dbReference>
<dbReference type="CDD" id="cd18137">
    <property type="entry name" value="HLD_clamp_pol_III_gamma_tau"/>
    <property type="match status" value="1"/>
</dbReference>
<accession>A0A484HGM5</accession>
<proteinExistence type="inferred from homology"/>
<dbReference type="GO" id="GO:0003887">
    <property type="term" value="F:DNA-directed DNA polymerase activity"/>
    <property type="evidence" value="ECO:0007669"/>
    <property type="project" value="UniProtKB-KW"/>
</dbReference>
<evidence type="ECO:0000256" key="2">
    <source>
        <dbReference type="ARBA" id="ARBA00022679"/>
    </source>
</evidence>
<evidence type="ECO:0000256" key="6">
    <source>
        <dbReference type="ARBA" id="ARBA00022741"/>
    </source>
</evidence>
<dbReference type="InterPro" id="IPR003593">
    <property type="entry name" value="AAA+_ATPase"/>
</dbReference>
<dbReference type="Pfam" id="PF12169">
    <property type="entry name" value="DNA_pol3_gamma3"/>
    <property type="match status" value="1"/>
</dbReference>
<dbReference type="PANTHER" id="PTHR11669:SF0">
    <property type="entry name" value="PROTEIN STICHEL-LIKE 2"/>
    <property type="match status" value="1"/>
</dbReference>
<dbReference type="InterPro" id="IPR050238">
    <property type="entry name" value="DNA_Rep/Repair_Clamp_Loader"/>
</dbReference>
<reference evidence="14" key="1">
    <citation type="submission" date="2019-01" db="EMBL/GenBank/DDBJ databases">
        <authorList>
            <consortium name="Genoscope - CEA"/>
            <person name="William W."/>
        </authorList>
    </citation>
    <scope>NUCLEOTIDE SEQUENCE</scope>
    <source>
        <strain evidence="14">CR-1</strain>
    </source>
</reference>
<dbReference type="Gene3D" id="1.10.8.60">
    <property type="match status" value="1"/>
</dbReference>
<dbReference type="NCBIfam" id="TIGR02397">
    <property type="entry name" value="dnaX_nterm"/>
    <property type="match status" value="1"/>
</dbReference>
<dbReference type="InterPro" id="IPR008921">
    <property type="entry name" value="DNA_pol3_clamp-load_cplx_C"/>
</dbReference>
<organism evidence="14">
    <name type="scientific">uncultured Desulfobacteraceae bacterium</name>
    <dbReference type="NCBI Taxonomy" id="218296"/>
    <lineage>
        <taxon>Bacteria</taxon>
        <taxon>Pseudomonadati</taxon>
        <taxon>Thermodesulfobacteriota</taxon>
        <taxon>Desulfobacteria</taxon>
        <taxon>Desulfobacterales</taxon>
        <taxon>Desulfobacteraceae</taxon>
        <taxon>environmental samples</taxon>
    </lineage>
</organism>
<dbReference type="GO" id="GO:0009360">
    <property type="term" value="C:DNA polymerase III complex"/>
    <property type="evidence" value="ECO:0007669"/>
    <property type="project" value="InterPro"/>
</dbReference>
<keyword evidence="5" id="KW-0479">Metal-binding</keyword>
<keyword evidence="7" id="KW-0862">Zinc</keyword>
<keyword evidence="4 11" id="KW-0235">DNA replication</keyword>
<sequence>MSYLVLARKYRPQTFEEIVEQDHISRTLSNAIASKRLAHAILFSGPRGTGKTSAARILAKAMNCQNGPSPTPCGQCASCRDITDSRALDVFEIDGASNNSVEQIRELRENIKYRPADSPYKIYIIDEVHMLSASAFNALLKTLEEPPPHIIFIFATTEPRKIPATILSRCQRHDFRRIDADALAAHMEKIAGTEGFEIEKESLAVIAREAGGSMRDALSLMDQAFSAAVEKKITHEQLLDILGLFDRKAVFSVSEAAFRHDIPGIVSVIQEIYDKGGEMKRFFDDALEHFRNLILVKMGGKAPALASLADHEIKQARDQVENISLGSLRRSLDILSGEEPSVRASQWPRLSTEIAFFKIAGPGADMDPAPGPRPVEKPGAGPAIQPAVKPTIEIDRLIEKIDALQRRLMDAIEKGAGEKFETRDSNARGKSAAPNPDFKTPGPPPAPEKPGPDAENRGPDPKNAASVAESPAPFPDEKKPPGISANGSLSHSPGQSPGEAWPRLVDRVFETSPYLAAHLEKAELTRLTENSLEIEANGGRFNADTIRRKKNMATLQNICDDFFGAPMAISIQSKKKAPKTLRQARDEGKLLEKEALSHPLVEEALRSFDAKITEIKITREET</sequence>
<protein>
    <recommendedName>
        <fullName evidence="11">DNA polymerase III subunit gamma/tau</fullName>
        <ecNumber evidence="11">2.7.7.7</ecNumber>
    </recommendedName>
</protein>
<dbReference type="Gene3D" id="1.20.272.10">
    <property type="match status" value="1"/>
</dbReference>
<evidence type="ECO:0000256" key="8">
    <source>
        <dbReference type="ARBA" id="ARBA00022840"/>
    </source>
</evidence>
<evidence type="ECO:0000256" key="1">
    <source>
        <dbReference type="ARBA" id="ARBA00006360"/>
    </source>
</evidence>
<dbReference type="CDD" id="cd00009">
    <property type="entry name" value="AAA"/>
    <property type="match status" value="1"/>
</dbReference>
<evidence type="ECO:0000256" key="9">
    <source>
        <dbReference type="ARBA" id="ARBA00022932"/>
    </source>
</evidence>
<dbReference type="SUPFAM" id="SSF52540">
    <property type="entry name" value="P-loop containing nucleoside triphosphate hydrolases"/>
    <property type="match status" value="1"/>
</dbReference>
<keyword evidence="8 11" id="KW-0067">ATP-binding</keyword>
<comment type="subunit">
    <text evidence="11">DNA polymerase III contains a core (composed of alpha, epsilon and theta chains) that associates with a tau subunit. This core dimerizes to form the POLIII' complex. PolIII' associates with the gamma complex (composed of gamma, delta, delta', psi and chi chains) and with the beta chain to form the complete DNA polymerase III complex.</text>
</comment>
<keyword evidence="2 11" id="KW-0808">Transferase</keyword>
<dbReference type="Pfam" id="PF13177">
    <property type="entry name" value="DNA_pol3_delta2"/>
    <property type="match status" value="1"/>
</dbReference>